<feature type="domain" description="Glutaminase A central" evidence="2">
    <location>
        <begin position="338"/>
        <end position="686"/>
    </location>
</feature>
<dbReference type="InterPro" id="IPR008928">
    <property type="entry name" value="6-hairpin_glycosidase_sf"/>
</dbReference>
<reference evidence="4 5" key="1">
    <citation type="submission" date="2016-04" db="EMBL/GenBank/DDBJ databases">
        <title>A degradative enzymes factory behind the ericoid mycorrhizal symbiosis.</title>
        <authorList>
            <consortium name="DOE Joint Genome Institute"/>
            <person name="Martino E."/>
            <person name="Morin E."/>
            <person name="Grelet G."/>
            <person name="Kuo A."/>
            <person name="Kohler A."/>
            <person name="Daghino S."/>
            <person name="Barry K."/>
            <person name="Choi C."/>
            <person name="Cichocki N."/>
            <person name="Clum A."/>
            <person name="Copeland A."/>
            <person name="Hainaut M."/>
            <person name="Haridas S."/>
            <person name="Labutti K."/>
            <person name="Lindquist E."/>
            <person name="Lipzen A."/>
            <person name="Khouja H.-R."/>
            <person name="Murat C."/>
            <person name="Ohm R."/>
            <person name="Olson A."/>
            <person name="Spatafora J."/>
            <person name="Veneault-Fourrey C."/>
            <person name="Henrissat B."/>
            <person name="Grigoriev I."/>
            <person name="Martin F."/>
            <person name="Perotto S."/>
        </authorList>
    </citation>
    <scope>NUCLEOTIDE SEQUENCE [LARGE SCALE GENOMIC DNA]</scope>
    <source>
        <strain evidence="4 5">E</strain>
    </source>
</reference>
<dbReference type="PANTHER" id="PTHR31987:SF1">
    <property type="entry name" value="GLUTAMINASE A"/>
    <property type="match status" value="1"/>
</dbReference>
<organism evidence="4 5">
    <name type="scientific">Hyaloscypha bicolor E</name>
    <dbReference type="NCBI Taxonomy" id="1095630"/>
    <lineage>
        <taxon>Eukaryota</taxon>
        <taxon>Fungi</taxon>
        <taxon>Dikarya</taxon>
        <taxon>Ascomycota</taxon>
        <taxon>Pezizomycotina</taxon>
        <taxon>Leotiomycetes</taxon>
        <taxon>Helotiales</taxon>
        <taxon>Hyaloscyphaceae</taxon>
        <taxon>Hyaloscypha</taxon>
        <taxon>Hyaloscypha bicolor</taxon>
    </lineage>
</organism>
<dbReference type="EMBL" id="KZ613786">
    <property type="protein sequence ID" value="PMD61436.1"/>
    <property type="molecule type" value="Genomic_DNA"/>
</dbReference>
<accession>A0A2J6TEI4</accession>
<name>A0A2J6TEI4_9HELO</name>
<dbReference type="GO" id="GO:0005975">
    <property type="term" value="P:carbohydrate metabolic process"/>
    <property type="evidence" value="ECO:0007669"/>
    <property type="project" value="InterPro"/>
</dbReference>
<dbReference type="Pfam" id="PF16335">
    <property type="entry name" value="GtaA_6_Hairpin"/>
    <property type="match status" value="1"/>
</dbReference>
<dbReference type="InterPro" id="IPR033433">
    <property type="entry name" value="GtaA_N"/>
</dbReference>
<evidence type="ECO:0000259" key="2">
    <source>
        <dbReference type="Pfam" id="PF16335"/>
    </source>
</evidence>
<dbReference type="AlphaFoldDB" id="A0A2J6TEI4"/>
<evidence type="ECO:0000313" key="4">
    <source>
        <dbReference type="EMBL" id="PMD61436.1"/>
    </source>
</evidence>
<dbReference type="InParanoid" id="A0A2J6TEI4"/>
<feature type="domain" description="Glutaminase A N-terminal" evidence="3">
    <location>
        <begin position="101"/>
        <end position="332"/>
    </location>
</feature>
<dbReference type="InterPro" id="IPR032514">
    <property type="entry name" value="GtaA_central"/>
</dbReference>
<protein>
    <submittedName>
        <fullName evidence="4">Glutaminase GtaA</fullName>
    </submittedName>
</protein>
<dbReference type="SUPFAM" id="SSF48208">
    <property type="entry name" value="Six-hairpin glycosidases"/>
    <property type="match status" value="1"/>
</dbReference>
<sequence>MKIISQTIVTLCATLLLLGLTYASSFYPARPPAIPLAVKSPYLNAVQRAGCGNGGYLAGQGQTLGWNGMIRVDNTIYTWMGDPIGAGTHTVTQKHFWYSSTKSVFSMDIGGKVEMTITFLSPITPGDQKRQSLVFSYLEVTVESQDGNPHDVQLYADISAEWVAGDHSSVAQWDFNTTNDGISYHRVYRQTQLLFSETNDQADWGHWFWATKKVDGVTFQSGADKAVHGAFQRNGKLANTKDTHFRPINKDFPVFGFSIDLGSITSPVSTLFALGLTQEQAILFDGQTGNVPLNSLWKSYFPSETDALSFFYTDFTTANATATALDYKINNDSRIAGGHDYVIITSLSARQAFGATQLVGNLTNQYLFIKELSSDGNIQTVDVIYPFFPILLYLEPSMVKLMLDPLFENQESGQFPQNYSMHDLGYHWPNATGHTDGQDEWQPLEECGNMIIMTLAYAQRTNDITYLTMHYKILNQWAQYLIEEALYPAYQMSTDDFAGWLSNQTNLALKGIIGIEAMASIANLTGNAADGARFANIAHSYISNWQVLGIAADAKPPHTTLSYGVNDTHGILYNLYSDRLLNLSLVPQSIYKMQSAFYQIIEQKYGIPLDTRHNYTKSDWEMWAAAISSESTRNMLIQDLAKWINETPTNTACTDLYDTRNGDYATEGRDNHFVARPVVGGHFALLALQGEPYV</sequence>
<dbReference type="Pfam" id="PF17168">
    <property type="entry name" value="DUF5127"/>
    <property type="match status" value="1"/>
</dbReference>
<dbReference type="InterPro" id="IPR052743">
    <property type="entry name" value="Glutaminase_GtaA"/>
</dbReference>
<evidence type="ECO:0000256" key="1">
    <source>
        <dbReference type="SAM" id="SignalP"/>
    </source>
</evidence>
<dbReference type="GeneID" id="36596540"/>
<evidence type="ECO:0000313" key="5">
    <source>
        <dbReference type="Proteomes" id="UP000235371"/>
    </source>
</evidence>
<dbReference type="Proteomes" id="UP000235371">
    <property type="component" value="Unassembled WGS sequence"/>
</dbReference>
<feature type="chain" id="PRO_5014430768" evidence="1">
    <location>
        <begin position="24"/>
        <end position="694"/>
    </location>
</feature>
<feature type="signal peptide" evidence="1">
    <location>
        <begin position="1"/>
        <end position="23"/>
    </location>
</feature>
<dbReference type="RefSeq" id="XP_024738340.1">
    <property type="nucleotide sequence ID" value="XM_024888464.1"/>
</dbReference>
<keyword evidence="1" id="KW-0732">Signal</keyword>
<keyword evidence="5" id="KW-1185">Reference proteome</keyword>
<dbReference type="PANTHER" id="PTHR31987">
    <property type="entry name" value="GLUTAMINASE A-RELATED"/>
    <property type="match status" value="1"/>
</dbReference>
<dbReference type="STRING" id="1095630.A0A2J6TEI4"/>
<evidence type="ECO:0000259" key="3">
    <source>
        <dbReference type="Pfam" id="PF17168"/>
    </source>
</evidence>
<dbReference type="OrthoDB" id="431715at2759"/>
<gene>
    <name evidence="4" type="ORF">K444DRAFT_719720</name>
</gene>
<proteinExistence type="predicted"/>